<organism evidence="4 5">
    <name type="scientific">Diaminobutyricimonas aerilata</name>
    <dbReference type="NCBI Taxonomy" id="1162967"/>
    <lineage>
        <taxon>Bacteria</taxon>
        <taxon>Bacillati</taxon>
        <taxon>Actinomycetota</taxon>
        <taxon>Actinomycetes</taxon>
        <taxon>Micrococcales</taxon>
        <taxon>Microbacteriaceae</taxon>
        <taxon>Diaminobutyricimonas</taxon>
    </lineage>
</organism>
<feature type="transmembrane region" description="Helical" evidence="2">
    <location>
        <begin position="174"/>
        <end position="196"/>
    </location>
</feature>
<dbReference type="RefSeq" id="WP_100364060.1">
    <property type="nucleotide sequence ID" value="NZ_PGFF01000001.1"/>
</dbReference>
<accession>A0A2M9CIT4</accession>
<sequence>MRFVVAIVLFVGALVSIGIGLAQRTVWAPPDQITLTAESDSLAPVTVIDSDVLRSFDSRQTIDVIGDGPVAAAYGRTSDVMAWIGDARYNRIGIDEENQRLTSELEPGDDLQVPPLAGSDLWLNDYEAEDALKFIVNVPDDVSVIIASDGVAPAPAEVSITWPLDASTPFSTPLIIGGSALLVLGLLALLWALLHLRRSRGPRRKQPRLPRPPRQGRFRPRTRAVAPETRGRRAVRSFVAVPAALAVGLGALLVAPATAMADSVSAPRADSEQRPVAVSEPQLRRIVARVGETIAQADEARDADLAATRLDGPALEFRKASYAIRGGDANLGALPKIPSGKVELTLPQQTDSWPRTVFTIVQDDEDTTVAPTALVLIQQDARSAYKVHYAIALEPETQIPDVAPPSVGAARLPADSKLQVVAPADLAAAYGDVLAQGEASASYGLFDIESDTLLPQIGVAKKNERKAAIPTTATLEFANAPGSGETVALATNDAGALVAVNVTESETVKPSEAGAAVNTENSVKVLSGKTQTIKGITATYGMQLLFFVPPVSEGGKVQLLGYSNALVSATELP</sequence>
<proteinExistence type="predicted"/>
<dbReference type="InterPro" id="IPR058407">
    <property type="entry name" value="DUF8094"/>
</dbReference>
<keyword evidence="5" id="KW-1185">Reference proteome</keyword>
<dbReference type="EMBL" id="PGFF01000001">
    <property type="protein sequence ID" value="PJJ71797.1"/>
    <property type="molecule type" value="Genomic_DNA"/>
</dbReference>
<feature type="domain" description="DUF8094" evidence="3">
    <location>
        <begin position="277"/>
        <end position="570"/>
    </location>
</feature>
<keyword evidence="2" id="KW-0812">Transmembrane</keyword>
<evidence type="ECO:0000259" key="3">
    <source>
        <dbReference type="Pfam" id="PF26366"/>
    </source>
</evidence>
<keyword evidence="2" id="KW-0472">Membrane</keyword>
<dbReference type="Proteomes" id="UP000228758">
    <property type="component" value="Unassembled WGS sequence"/>
</dbReference>
<reference evidence="4 5" key="1">
    <citation type="submission" date="2017-11" db="EMBL/GenBank/DDBJ databases">
        <title>Genomic Encyclopedia of Archaeal and Bacterial Type Strains, Phase II (KMG-II): From Individual Species to Whole Genera.</title>
        <authorList>
            <person name="Goeker M."/>
        </authorList>
    </citation>
    <scope>NUCLEOTIDE SEQUENCE [LARGE SCALE GENOMIC DNA]</scope>
    <source>
        <strain evidence="4 5">DSM 27393</strain>
    </source>
</reference>
<feature type="region of interest" description="Disordered" evidence="1">
    <location>
        <begin position="202"/>
        <end position="228"/>
    </location>
</feature>
<feature type="transmembrane region" description="Helical" evidence="2">
    <location>
        <begin position="238"/>
        <end position="261"/>
    </location>
</feature>
<dbReference type="OrthoDB" id="3265533at2"/>
<dbReference type="Pfam" id="PF26366">
    <property type="entry name" value="DUF8094"/>
    <property type="match status" value="1"/>
</dbReference>
<evidence type="ECO:0000313" key="5">
    <source>
        <dbReference type="Proteomes" id="UP000228758"/>
    </source>
</evidence>
<comment type="caution">
    <text evidence="4">The sequence shown here is derived from an EMBL/GenBank/DDBJ whole genome shotgun (WGS) entry which is preliminary data.</text>
</comment>
<gene>
    <name evidence="4" type="ORF">CLV46_1350</name>
</gene>
<evidence type="ECO:0000256" key="1">
    <source>
        <dbReference type="SAM" id="MobiDB-lite"/>
    </source>
</evidence>
<dbReference type="AlphaFoldDB" id="A0A2M9CIT4"/>
<protein>
    <recommendedName>
        <fullName evidence="3">DUF8094 domain-containing protein</fullName>
    </recommendedName>
</protein>
<name>A0A2M9CIT4_9MICO</name>
<evidence type="ECO:0000313" key="4">
    <source>
        <dbReference type="EMBL" id="PJJ71797.1"/>
    </source>
</evidence>
<evidence type="ECO:0000256" key="2">
    <source>
        <dbReference type="SAM" id="Phobius"/>
    </source>
</evidence>
<keyword evidence="2" id="KW-1133">Transmembrane helix</keyword>